<dbReference type="PANTHER" id="PTHR33254">
    <property type="entry name" value="4-HYDROXY-4-METHYL-2-OXOGLUTARATE ALDOLASE 3-RELATED"/>
    <property type="match status" value="1"/>
</dbReference>
<comment type="similarity">
    <text evidence="3 9">Belongs to the class II aldolase/RraA-like family.</text>
</comment>
<dbReference type="SUPFAM" id="SSF89562">
    <property type="entry name" value="RraA-like"/>
    <property type="match status" value="1"/>
</dbReference>
<organism evidence="10 11">
    <name type="scientific">Pseudonocardia parietis</name>
    <dbReference type="NCBI Taxonomy" id="570936"/>
    <lineage>
        <taxon>Bacteria</taxon>
        <taxon>Bacillati</taxon>
        <taxon>Actinomycetota</taxon>
        <taxon>Actinomycetes</taxon>
        <taxon>Pseudonocardiales</taxon>
        <taxon>Pseudonocardiaceae</taxon>
        <taxon>Pseudonocardia</taxon>
    </lineage>
</organism>
<evidence type="ECO:0000256" key="4">
    <source>
        <dbReference type="ARBA" id="ARBA00011233"/>
    </source>
</evidence>
<comment type="catalytic activity">
    <reaction evidence="8 9">
        <text>oxaloacetate + H(+) = pyruvate + CO2</text>
        <dbReference type="Rhea" id="RHEA:15641"/>
        <dbReference type="ChEBI" id="CHEBI:15361"/>
        <dbReference type="ChEBI" id="CHEBI:15378"/>
        <dbReference type="ChEBI" id="CHEBI:16452"/>
        <dbReference type="ChEBI" id="CHEBI:16526"/>
        <dbReference type="EC" id="4.1.1.112"/>
    </reaction>
</comment>
<keyword evidence="11" id="KW-1185">Reference proteome</keyword>
<keyword evidence="5 9" id="KW-0479">Metal-binding</keyword>
<dbReference type="Proteomes" id="UP001519295">
    <property type="component" value="Unassembled WGS sequence"/>
</dbReference>
<dbReference type="EC" id="4.1.1.112" evidence="9"/>
<evidence type="ECO:0000256" key="8">
    <source>
        <dbReference type="ARBA" id="ARBA00047973"/>
    </source>
</evidence>
<reference evidence="10 11" key="1">
    <citation type="submission" date="2021-03" db="EMBL/GenBank/DDBJ databases">
        <title>Sequencing the genomes of 1000 actinobacteria strains.</title>
        <authorList>
            <person name="Klenk H.-P."/>
        </authorList>
    </citation>
    <scope>NUCLEOTIDE SEQUENCE [LARGE SCALE GENOMIC DNA]</scope>
    <source>
        <strain evidence="10 11">DSM 45256</strain>
    </source>
</reference>
<dbReference type="InterPro" id="IPR010203">
    <property type="entry name" value="RraA"/>
</dbReference>
<dbReference type="Pfam" id="PF03737">
    <property type="entry name" value="RraA-like"/>
    <property type="match status" value="1"/>
</dbReference>
<evidence type="ECO:0000256" key="2">
    <source>
        <dbReference type="ARBA" id="ARBA00001968"/>
    </source>
</evidence>
<comment type="caution">
    <text evidence="10">The sequence shown here is derived from an EMBL/GenBank/DDBJ whole genome shotgun (WGS) entry which is preliminary data.</text>
</comment>
<evidence type="ECO:0000256" key="3">
    <source>
        <dbReference type="ARBA" id="ARBA00008621"/>
    </source>
</evidence>
<dbReference type="CDD" id="cd16841">
    <property type="entry name" value="RraA_family"/>
    <property type="match status" value="1"/>
</dbReference>
<gene>
    <name evidence="10" type="ORF">JOF36_001295</name>
</gene>
<accession>A0ABS4VNW0</accession>
<keyword evidence="6 9" id="KW-0456">Lyase</keyword>
<dbReference type="PANTHER" id="PTHR33254:SF4">
    <property type="entry name" value="4-HYDROXY-4-METHYL-2-OXOGLUTARATE ALDOLASE 3-RELATED"/>
    <property type="match status" value="1"/>
</dbReference>
<dbReference type="NCBIfam" id="NF006875">
    <property type="entry name" value="PRK09372.1"/>
    <property type="match status" value="1"/>
</dbReference>
<dbReference type="EC" id="4.1.3.17" evidence="9"/>
<evidence type="ECO:0000256" key="1">
    <source>
        <dbReference type="ARBA" id="ARBA00001342"/>
    </source>
</evidence>
<dbReference type="Gene3D" id="3.50.30.40">
    <property type="entry name" value="Ribonuclease E inhibitor RraA/RraA-like"/>
    <property type="match status" value="1"/>
</dbReference>
<comment type="subunit">
    <text evidence="4 9">Homotrimer.</text>
</comment>
<evidence type="ECO:0000256" key="6">
    <source>
        <dbReference type="ARBA" id="ARBA00023239"/>
    </source>
</evidence>
<dbReference type="EMBL" id="JAGINU010000001">
    <property type="protein sequence ID" value="MBP2365599.1"/>
    <property type="molecule type" value="Genomic_DNA"/>
</dbReference>
<comment type="cofactor">
    <cofactor evidence="2 9">
        <name>a divalent metal cation</name>
        <dbReference type="ChEBI" id="CHEBI:60240"/>
    </cofactor>
</comment>
<dbReference type="NCBIfam" id="TIGR01935">
    <property type="entry name" value="NOT-MenG"/>
    <property type="match status" value="1"/>
</dbReference>
<proteinExistence type="inferred from homology"/>
<evidence type="ECO:0000313" key="11">
    <source>
        <dbReference type="Proteomes" id="UP001519295"/>
    </source>
</evidence>
<evidence type="ECO:0000256" key="7">
    <source>
        <dbReference type="ARBA" id="ARBA00025046"/>
    </source>
</evidence>
<evidence type="ECO:0000256" key="5">
    <source>
        <dbReference type="ARBA" id="ARBA00022723"/>
    </source>
</evidence>
<protein>
    <recommendedName>
        <fullName evidence="9">4-hydroxy-4-methyl-2-oxoglutarate aldolase</fullName>
        <shortName evidence="9">HMG aldolase</shortName>
        <ecNumber evidence="9">4.1.1.112</ecNumber>
        <ecNumber evidence="9">4.1.3.17</ecNumber>
    </recommendedName>
    <alternativeName>
        <fullName evidence="9">Oxaloacetate decarboxylase</fullName>
    </alternativeName>
</protein>
<comment type="function">
    <text evidence="7 9">Catalyzes the aldol cleavage of 4-hydroxy-4-methyl-2-oxoglutarate (HMG) into 2 molecules of pyruvate. Also contains a secondary oxaloacetate (OAA) decarboxylase activity due to the common pyruvate enolate transition state formed following C-C bond cleavage in the retro-aldol and decarboxylation reactions.</text>
</comment>
<name>A0ABS4VNW0_9PSEU</name>
<dbReference type="InterPro" id="IPR036704">
    <property type="entry name" value="RraA/RraA-like_sf"/>
</dbReference>
<comment type="catalytic activity">
    <reaction evidence="1 9">
        <text>4-hydroxy-4-methyl-2-oxoglutarate = 2 pyruvate</text>
        <dbReference type="Rhea" id="RHEA:22748"/>
        <dbReference type="ChEBI" id="CHEBI:15361"/>
        <dbReference type="ChEBI" id="CHEBI:58276"/>
        <dbReference type="EC" id="4.1.3.17"/>
    </reaction>
</comment>
<evidence type="ECO:0000313" key="10">
    <source>
        <dbReference type="EMBL" id="MBP2365599.1"/>
    </source>
</evidence>
<evidence type="ECO:0000256" key="9">
    <source>
        <dbReference type="RuleBase" id="RU004338"/>
    </source>
</evidence>
<dbReference type="RefSeq" id="WP_210025484.1">
    <property type="nucleotide sequence ID" value="NZ_JAGINU010000001.1"/>
</dbReference>
<dbReference type="InterPro" id="IPR005493">
    <property type="entry name" value="RraA/RraA-like"/>
</dbReference>
<sequence>MDTADRMDAQGDILDSCDLQFRQYGRRTEFDGPIRTLRCHNDVGLLRELLARPGDGAVLAVDGGCSLRCALFGDVLADRAVQNGWTGLVIAGAVRDTRTLATIDLGIKALGSNPRRGALDGTGEIDIPVSFGGATFVPGQHLWSDNDGVIVTRPGRLAGTP</sequence>